<dbReference type="InterPro" id="IPR006016">
    <property type="entry name" value="UspA"/>
</dbReference>
<dbReference type="PROSITE" id="PS00108">
    <property type="entry name" value="PROTEIN_KINASE_ST"/>
    <property type="match status" value="1"/>
</dbReference>
<dbReference type="PROSITE" id="PS50011">
    <property type="entry name" value="PROTEIN_KINASE_DOM"/>
    <property type="match status" value="1"/>
</dbReference>
<keyword evidence="4 5" id="KW-0067">ATP-binding</keyword>
<dbReference type="GO" id="GO:0004672">
    <property type="term" value="F:protein kinase activity"/>
    <property type="evidence" value="ECO:0007669"/>
    <property type="project" value="InterPro"/>
</dbReference>
<dbReference type="InterPro" id="IPR017441">
    <property type="entry name" value="Protein_kinase_ATP_BS"/>
</dbReference>
<protein>
    <recommendedName>
        <fullName evidence="7">Protein kinase domain-containing protein</fullName>
    </recommendedName>
</protein>
<dbReference type="SUPFAM" id="SSF52402">
    <property type="entry name" value="Adenine nucleotide alpha hydrolases-like"/>
    <property type="match status" value="1"/>
</dbReference>
<evidence type="ECO:0000313" key="9">
    <source>
        <dbReference type="Proteomes" id="UP001159364"/>
    </source>
</evidence>
<keyword evidence="9" id="KW-1185">Reference proteome</keyword>
<evidence type="ECO:0000256" key="2">
    <source>
        <dbReference type="ARBA" id="ARBA00022741"/>
    </source>
</evidence>
<dbReference type="FunFam" id="3.30.200.20:FF:000325">
    <property type="entry name" value="Putative receptor-like serine/threonine-protein kinase"/>
    <property type="match status" value="1"/>
</dbReference>
<feature type="compositionally biased region" description="Polar residues" evidence="6">
    <location>
        <begin position="259"/>
        <end position="273"/>
    </location>
</feature>
<proteinExistence type="predicted"/>
<evidence type="ECO:0000256" key="5">
    <source>
        <dbReference type="PROSITE-ProRule" id="PRU10141"/>
    </source>
</evidence>
<feature type="binding site" evidence="5">
    <location>
        <position position="359"/>
    </location>
    <ligand>
        <name>ATP</name>
        <dbReference type="ChEBI" id="CHEBI:30616"/>
    </ligand>
</feature>
<dbReference type="InterPro" id="IPR008271">
    <property type="entry name" value="Ser/Thr_kinase_AS"/>
</dbReference>
<feature type="region of interest" description="Disordered" evidence="6">
    <location>
        <begin position="217"/>
        <end position="284"/>
    </location>
</feature>
<evidence type="ECO:0000256" key="6">
    <source>
        <dbReference type="SAM" id="MobiDB-lite"/>
    </source>
</evidence>
<accession>A0AAV8TN38</accession>
<dbReference type="SMART" id="SM00220">
    <property type="entry name" value="S_TKc"/>
    <property type="match status" value="1"/>
</dbReference>
<evidence type="ECO:0000256" key="3">
    <source>
        <dbReference type="ARBA" id="ARBA00022777"/>
    </source>
</evidence>
<dbReference type="GO" id="GO:0005524">
    <property type="term" value="F:ATP binding"/>
    <property type="evidence" value="ECO:0007669"/>
    <property type="project" value="UniProtKB-UniRule"/>
</dbReference>
<dbReference type="Gene3D" id="3.30.200.20">
    <property type="entry name" value="Phosphorylase Kinase, domain 1"/>
    <property type="match status" value="1"/>
</dbReference>
<dbReference type="InterPro" id="IPR046958">
    <property type="entry name" value="RBK1/2/STUNTED"/>
</dbReference>
<dbReference type="SUPFAM" id="SSF56112">
    <property type="entry name" value="Protein kinase-like (PK-like)"/>
    <property type="match status" value="1"/>
</dbReference>
<feature type="compositionally biased region" description="Polar residues" evidence="6">
    <location>
        <begin position="227"/>
        <end position="240"/>
    </location>
</feature>
<evidence type="ECO:0000259" key="7">
    <source>
        <dbReference type="PROSITE" id="PS50011"/>
    </source>
</evidence>
<organism evidence="8 9">
    <name type="scientific">Erythroxylum novogranatense</name>
    <dbReference type="NCBI Taxonomy" id="1862640"/>
    <lineage>
        <taxon>Eukaryota</taxon>
        <taxon>Viridiplantae</taxon>
        <taxon>Streptophyta</taxon>
        <taxon>Embryophyta</taxon>
        <taxon>Tracheophyta</taxon>
        <taxon>Spermatophyta</taxon>
        <taxon>Magnoliopsida</taxon>
        <taxon>eudicotyledons</taxon>
        <taxon>Gunneridae</taxon>
        <taxon>Pentapetalae</taxon>
        <taxon>rosids</taxon>
        <taxon>fabids</taxon>
        <taxon>Malpighiales</taxon>
        <taxon>Erythroxylaceae</taxon>
        <taxon>Erythroxylum</taxon>
    </lineage>
</organism>
<dbReference type="EMBL" id="JAIWQS010000004">
    <property type="protein sequence ID" value="KAJ8767494.1"/>
    <property type="molecule type" value="Genomic_DNA"/>
</dbReference>
<dbReference type="AlphaFoldDB" id="A0AAV8TN38"/>
<keyword evidence="3" id="KW-0418">Kinase</keyword>
<dbReference type="InterPro" id="IPR014729">
    <property type="entry name" value="Rossmann-like_a/b/a_fold"/>
</dbReference>
<dbReference type="FunFam" id="1.10.510.10:FF:000412">
    <property type="entry name" value="Probable receptor-like serine/threonine-protein kinase At5g57670"/>
    <property type="match status" value="1"/>
</dbReference>
<evidence type="ECO:0000256" key="1">
    <source>
        <dbReference type="ARBA" id="ARBA00022679"/>
    </source>
</evidence>
<keyword evidence="2 5" id="KW-0547">Nucleotide-binding</keyword>
<evidence type="ECO:0000256" key="4">
    <source>
        <dbReference type="ARBA" id="ARBA00022840"/>
    </source>
</evidence>
<comment type="caution">
    <text evidence="8">The sequence shown here is derived from an EMBL/GenBank/DDBJ whole genome shotgun (WGS) entry which is preliminary data.</text>
</comment>
<gene>
    <name evidence="8" type="ORF">K2173_017538</name>
</gene>
<feature type="domain" description="Protein kinase" evidence="7">
    <location>
        <begin position="331"/>
        <end position="602"/>
    </location>
</feature>
<dbReference type="Gene3D" id="1.10.510.10">
    <property type="entry name" value="Transferase(Phosphotransferase) domain 1"/>
    <property type="match status" value="1"/>
</dbReference>
<name>A0AAV8TN38_9ROSI</name>
<dbReference type="Proteomes" id="UP001159364">
    <property type="component" value="Linkage Group LG04"/>
</dbReference>
<dbReference type="Pfam" id="PF00582">
    <property type="entry name" value="Usp"/>
    <property type="match status" value="1"/>
</dbReference>
<dbReference type="Pfam" id="PF00069">
    <property type="entry name" value="Pkinase"/>
    <property type="match status" value="1"/>
</dbReference>
<dbReference type="InterPro" id="IPR011009">
    <property type="entry name" value="Kinase-like_dom_sf"/>
</dbReference>
<evidence type="ECO:0000313" key="8">
    <source>
        <dbReference type="EMBL" id="KAJ8767494.1"/>
    </source>
</evidence>
<sequence length="641" mass="71425">MCKVECLVYSQRLVHDKGKGKAYWSVNLFLNKMIPPAPAKNLLVGISLDPADSKELLSWAISVLAHPNDNVIAIHVLAAEESKKHGSIKINQKQIRQAKAHVISVLGDFARSCQTKKINLEARVGFSSSVARGLIEEATSISADYLLVHGLRSRFNRTSHDVARYCFEHAPSGCTVVAIGRHEQEMHNSNPNSGSIKENHQSSSRWLAKIINSNNHSGRASCPVGKQIQSETKSQSTSPRTVLDELEGESHSTEDDTSAFGSSSITESPPLTSKDTDHSKTRKQMSACRLISSIFASPLRRRNGSLSNKQNKEPLLKCFSYEEIANATNQFHSDNIVGRGGYSEVYKGDLSDGRTVAVKRLAKDNKEAVKEKEFLMELGVIGHVCHPNTATLVGYCIEIGLYLIFNFSQNGNLASALHGKTSTTLQWPIRYKIVVGVARGLHYLHKCCKRRIIHRDIKASNVLLGPDYEPQITDFGLAKWLPNKWTHHAVIPIEGTFGYLAPEYFMHGIVDEKTDVFAFGILLLEIVSGRRPVDSSKQNLLLWAKPLMETGKINELADPQLEGRFDADQMYRVLLTASYCVRQTAIWRPSMSEVLKLLTDGLNSEIARSWRMPKFTSDELDDYSMVFGYDVPVDIDLEDCL</sequence>
<dbReference type="PANTHER" id="PTHR47987:SF3">
    <property type="entry name" value="OS08G0249100 PROTEIN"/>
    <property type="match status" value="1"/>
</dbReference>
<dbReference type="PANTHER" id="PTHR47987">
    <property type="entry name" value="OS08G0249100 PROTEIN"/>
    <property type="match status" value="1"/>
</dbReference>
<dbReference type="InterPro" id="IPR000719">
    <property type="entry name" value="Prot_kinase_dom"/>
</dbReference>
<dbReference type="PROSITE" id="PS00107">
    <property type="entry name" value="PROTEIN_KINASE_ATP"/>
    <property type="match status" value="1"/>
</dbReference>
<reference evidence="8 9" key="1">
    <citation type="submission" date="2021-09" db="EMBL/GenBank/DDBJ databases">
        <title>Genomic insights and catalytic innovation underlie evolution of tropane alkaloids biosynthesis.</title>
        <authorList>
            <person name="Wang Y.-J."/>
            <person name="Tian T."/>
            <person name="Huang J.-P."/>
            <person name="Huang S.-X."/>
        </authorList>
    </citation>
    <scope>NUCLEOTIDE SEQUENCE [LARGE SCALE GENOMIC DNA]</scope>
    <source>
        <strain evidence="8">KIB-2018</strain>
        <tissue evidence="8">Leaf</tissue>
    </source>
</reference>
<dbReference type="Gene3D" id="3.40.50.620">
    <property type="entry name" value="HUPs"/>
    <property type="match status" value="1"/>
</dbReference>
<keyword evidence="1" id="KW-0808">Transferase</keyword>